<organism evidence="4 5">
    <name type="scientific">Roseateles albus</name>
    <dbReference type="NCBI Taxonomy" id="2987525"/>
    <lineage>
        <taxon>Bacteria</taxon>
        <taxon>Pseudomonadati</taxon>
        <taxon>Pseudomonadota</taxon>
        <taxon>Betaproteobacteria</taxon>
        <taxon>Burkholderiales</taxon>
        <taxon>Sphaerotilaceae</taxon>
        <taxon>Roseateles</taxon>
    </lineage>
</organism>
<dbReference type="RefSeq" id="WP_273599353.1">
    <property type="nucleotide sequence ID" value="NZ_JAQQXT010000002.1"/>
</dbReference>
<feature type="transmembrane region" description="Helical" evidence="2">
    <location>
        <begin position="40"/>
        <end position="63"/>
    </location>
</feature>
<keyword evidence="2" id="KW-0472">Membrane</keyword>
<keyword evidence="2" id="KW-1133">Transmembrane helix</keyword>
<evidence type="ECO:0000256" key="3">
    <source>
        <dbReference type="SAM" id="SignalP"/>
    </source>
</evidence>
<keyword evidence="5" id="KW-1185">Reference proteome</keyword>
<sequence length="94" mass="9927">MTEHQNINSPASSSSLSSTSATAAAVVAPEATRPWWREPVMWWVVGGPSLVVVASFITLGLALRYPDPVLQEQASAKAMQPAKEARNHAATGGK</sequence>
<gene>
    <name evidence="4" type="ORF">PRZ03_04920</name>
</gene>
<comment type="caution">
    <text evidence="4">The sequence shown here is derived from an EMBL/GenBank/DDBJ whole genome shotgun (WGS) entry which is preliminary data.</text>
</comment>
<feature type="compositionally biased region" description="Low complexity" evidence="1">
    <location>
        <begin position="9"/>
        <end position="23"/>
    </location>
</feature>
<feature type="signal peptide" evidence="3">
    <location>
        <begin position="1"/>
        <end position="23"/>
    </location>
</feature>
<name>A0ABT5KAT6_9BURK</name>
<evidence type="ECO:0008006" key="6">
    <source>
        <dbReference type="Google" id="ProtNLM"/>
    </source>
</evidence>
<dbReference type="Proteomes" id="UP001221189">
    <property type="component" value="Unassembled WGS sequence"/>
</dbReference>
<evidence type="ECO:0000256" key="2">
    <source>
        <dbReference type="SAM" id="Phobius"/>
    </source>
</evidence>
<keyword evidence="3" id="KW-0732">Signal</keyword>
<reference evidence="4 5" key="1">
    <citation type="submission" date="2022-10" db="EMBL/GenBank/DDBJ databases">
        <title>Paucibacter sp. hw1 Genome sequencing.</title>
        <authorList>
            <person name="Park S."/>
        </authorList>
    </citation>
    <scope>NUCLEOTIDE SEQUENCE [LARGE SCALE GENOMIC DNA]</scope>
    <source>
        <strain evidence="5">hw1</strain>
    </source>
</reference>
<proteinExistence type="predicted"/>
<feature type="chain" id="PRO_5046782753" description="Nitrogen fixation protein FixH" evidence="3">
    <location>
        <begin position="24"/>
        <end position="94"/>
    </location>
</feature>
<dbReference type="EMBL" id="JAQQXT010000002">
    <property type="protein sequence ID" value="MDC8770905.1"/>
    <property type="molecule type" value="Genomic_DNA"/>
</dbReference>
<accession>A0ABT5KAT6</accession>
<feature type="region of interest" description="Disordered" evidence="1">
    <location>
        <begin position="1"/>
        <end position="23"/>
    </location>
</feature>
<evidence type="ECO:0000313" key="4">
    <source>
        <dbReference type="EMBL" id="MDC8770905.1"/>
    </source>
</evidence>
<protein>
    <recommendedName>
        <fullName evidence="6">Nitrogen fixation protein FixH</fullName>
    </recommendedName>
</protein>
<evidence type="ECO:0000256" key="1">
    <source>
        <dbReference type="SAM" id="MobiDB-lite"/>
    </source>
</evidence>
<evidence type="ECO:0000313" key="5">
    <source>
        <dbReference type="Proteomes" id="UP001221189"/>
    </source>
</evidence>
<keyword evidence="2" id="KW-0812">Transmembrane</keyword>